<dbReference type="PROSITE" id="PS50850">
    <property type="entry name" value="MFS"/>
    <property type="match status" value="1"/>
</dbReference>
<dbReference type="Pfam" id="PF00083">
    <property type="entry name" value="Sugar_tr"/>
    <property type="match status" value="1"/>
</dbReference>
<feature type="domain" description="Major facilitator superfamily (MFS) profile" evidence="8">
    <location>
        <begin position="1"/>
        <end position="115"/>
    </location>
</feature>
<feature type="transmembrane region" description="Helical" evidence="6">
    <location>
        <begin position="87"/>
        <end position="111"/>
    </location>
</feature>
<feature type="transmembrane region" description="Helical" evidence="6">
    <location>
        <begin position="32"/>
        <end position="50"/>
    </location>
</feature>
<keyword evidence="4 6" id="KW-1133">Transmembrane helix</keyword>
<sequence length="138" mass="14702">MGTAMAVIAILLTTGVSPASHAKGYSILAACYVFSAVYSFTGGPVTWVYLAEIYPQSIRARAVALGTASSWLTSFGIAQLTPYLINALGWGVFAIFAGCSLVSATWQYFILPETKHKTLEEIGMLFARKAAPKAKDDA</sequence>
<protein>
    <submittedName>
        <fullName evidence="9">General substrate transporter</fullName>
    </submittedName>
</protein>
<dbReference type="Proteomes" id="UP000278143">
    <property type="component" value="Unassembled WGS sequence"/>
</dbReference>
<evidence type="ECO:0000256" key="7">
    <source>
        <dbReference type="SAM" id="SignalP"/>
    </source>
</evidence>
<keyword evidence="10" id="KW-1185">Reference proteome</keyword>
<dbReference type="InterPro" id="IPR020846">
    <property type="entry name" value="MFS_dom"/>
</dbReference>
<reference evidence="10" key="1">
    <citation type="journal article" date="2018" name="Nat. Microbiol.">
        <title>Leveraging single-cell genomics to expand the fungal tree of life.</title>
        <authorList>
            <person name="Ahrendt S.R."/>
            <person name="Quandt C.A."/>
            <person name="Ciobanu D."/>
            <person name="Clum A."/>
            <person name="Salamov A."/>
            <person name="Andreopoulos B."/>
            <person name="Cheng J.F."/>
            <person name="Woyke T."/>
            <person name="Pelin A."/>
            <person name="Henrissat B."/>
            <person name="Reynolds N.K."/>
            <person name="Benny G.L."/>
            <person name="Smith M.E."/>
            <person name="James T.Y."/>
            <person name="Grigoriev I.V."/>
        </authorList>
    </citation>
    <scope>NUCLEOTIDE SEQUENCE [LARGE SCALE GENOMIC DNA]</scope>
    <source>
        <strain evidence="10">Benny S71-1</strain>
    </source>
</reference>
<evidence type="ECO:0000256" key="3">
    <source>
        <dbReference type="ARBA" id="ARBA00022692"/>
    </source>
</evidence>
<evidence type="ECO:0000313" key="9">
    <source>
        <dbReference type="EMBL" id="RKP23745.1"/>
    </source>
</evidence>
<keyword evidence="5 6" id="KW-0472">Membrane</keyword>
<organism evidence="9 10">
    <name type="scientific">Syncephalis pseudoplumigaleata</name>
    <dbReference type="NCBI Taxonomy" id="1712513"/>
    <lineage>
        <taxon>Eukaryota</taxon>
        <taxon>Fungi</taxon>
        <taxon>Fungi incertae sedis</taxon>
        <taxon>Zoopagomycota</taxon>
        <taxon>Zoopagomycotina</taxon>
        <taxon>Zoopagomycetes</taxon>
        <taxon>Zoopagales</taxon>
        <taxon>Piptocephalidaceae</taxon>
        <taxon>Syncephalis</taxon>
    </lineage>
</organism>
<feature type="transmembrane region" description="Helical" evidence="6">
    <location>
        <begin position="62"/>
        <end position="81"/>
    </location>
</feature>
<dbReference type="InterPro" id="IPR005828">
    <property type="entry name" value="MFS_sugar_transport-like"/>
</dbReference>
<dbReference type="EMBL" id="KZ990720">
    <property type="protein sequence ID" value="RKP23745.1"/>
    <property type="molecule type" value="Genomic_DNA"/>
</dbReference>
<evidence type="ECO:0000256" key="4">
    <source>
        <dbReference type="ARBA" id="ARBA00022989"/>
    </source>
</evidence>
<keyword evidence="7" id="KW-0732">Signal</keyword>
<dbReference type="InterPro" id="IPR050360">
    <property type="entry name" value="MFS_Sugar_Transporters"/>
</dbReference>
<feature type="chain" id="PRO_5020342816" evidence="7">
    <location>
        <begin position="23"/>
        <end position="138"/>
    </location>
</feature>
<evidence type="ECO:0000256" key="5">
    <source>
        <dbReference type="ARBA" id="ARBA00023136"/>
    </source>
</evidence>
<dbReference type="Gene3D" id="1.20.1250.20">
    <property type="entry name" value="MFS general substrate transporter like domains"/>
    <property type="match status" value="1"/>
</dbReference>
<evidence type="ECO:0000256" key="6">
    <source>
        <dbReference type="SAM" id="Phobius"/>
    </source>
</evidence>
<evidence type="ECO:0000313" key="10">
    <source>
        <dbReference type="Proteomes" id="UP000278143"/>
    </source>
</evidence>
<name>A0A4P9YVC7_9FUNG</name>
<dbReference type="SUPFAM" id="SSF103473">
    <property type="entry name" value="MFS general substrate transporter"/>
    <property type="match status" value="1"/>
</dbReference>
<evidence type="ECO:0000259" key="8">
    <source>
        <dbReference type="PROSITE" id="PS50850"/>
    </source>
</evidence>
<proteinExistence type="inferred from homology"/>
<evidence type="ECO:0000256" key="1">
    <source>
        <dbReference type="ARBA" id="ARBA00004141"/>
    </source>
</evidence>
<dbReference type="GO" id="GO:0005351">
    <property type="term" value="F:carbohydrate:proton symporter activity"/>
    <property type="evidence" value="ECO:0007669"/>
    <property type="project" value="TreeGrafter"/>
</dbReference>
<dbReference type="InterPro" id="IPR036259">
    <property type="entry name" value="MFS_trans_sf"/>
</dbReference>
<dbReference type="OrthoDB" id="8120565at2759"/>
<comment type="subcellular location">
    <subcellularLocation>
        <location evidence="1">Membrane</location>
        <topology evidence="1">Multi-pass membrane protein</topology>
    </subcellularLocation>
</comment>
<gene>
    <name evidence="9" type="ORF">SYNPS1DRAFT_24181</name>
</gene>
<accession>A0A4P9YVC7</accession>
<keyword evidence="3 6" id="KW-0812">Transmembrane</keyword>
<dbReference type="GO" id="GO:0016020">
    <property type="term" value="C:membrane"/>
    <property type="evidence" value="ECO:0007669"/>
    <property type="project" value="UniProtKB-SubCell"/>
</dbReference>
<dbReference type="PANTHER" id="PTHR48022">
    <property type="entry name" value="PLASTIDIC GLUCOSE TRANSPORTER 4"/>
    <property type="match status" value="1"/>
</dbReference>
<comment type="similarity">
    <text evidence="2">Belongs to the major facilitator superfamily. Sugar transporter (TC 2.A.1.1) family.</text>
</comment>
<evidence type="ECO:0000256" key="2">
    <source>
        <dbReference type="ARBA" id="ARBA00010992"/>
    </source>
</evidence>
<dbReference type="AlphaFoldDB" id="A0A4P9YVC7"/>
<feature type="signal peptide" evidence="7">
    <location>
        <begin position="1"/>
        <end position="22"/>
    </location>
</feature>
<dbReference type="PANTHER" id="PTHR48022:SF2">
    <property type="entry name" value="PLASTIDIC GLUCOSE TRANSPORTER 4"/>
    <property type="match status" value="1"/>
</dbReference>